<keyword evidence="7" id="KW-1185">Reference proteome</keyword>
<dbReference type="InterPro" id="IPR025996">
    <property type="entry name" value="MT1864/Rv1816-like_C"/>
</dbReference>
<evidence type="ECO:0000256" key="4">
    <source>
        <dbReference type="PROSITE-ProRule" id="PRU00335"/>
    </source>
</evidence>
<keyword evidence="2 4" id="KW-0238">DNA-binding</keyword>
<organism evidence="6 7">
    <name type="scientific">Endozoicomonas elysicola</name>
    <dbReference type="NCBI Taxonomy" id="305900"/>
    <lineage>
        <taxon>Bacteria</taxon>
        <taxon>Pseudomonadati</taxon>
        <taxon>Pseudomonadota</taxon>
        <taxon>Gammaproteobacteria</taxon>
        <taxon>Oceanospirillales</taxon>
        <taxon>Endozoicomonadaceae</taxon>
        <taxon>Endozoicomonas</taxon>
    </lineage>
</organism>
<dbReference type="PROSITE" id="PS50977">
    <property type="entry name" value="HTH_TETR_2"/>
    <property type="match status" value="1"/>
</dbReference>
<dbReference type="PRINTS" id="PR00455">
    <property type="entry name" value="HTHTETR"/>
</dbReference>
<reference evidence="6 7" key="1">
    <citation type="submission" date="2014-06" db="EMBL/GenBank/DDBJ databases">
        <title>Whole Genome Sequences of Three Symbiotic Endozoicomonas Bacteria.</title>
        <authorList>
            <person name="Neave M.J."/>
            <person name="Apprill A."/>
            <person name="Voolstra C.R."/>
        </authorList>
    </citation>
    <scope>NUCLEOTIDE SEQUENCE [LARGE SCALE GENOMIC DNA]</scope>
    <source>
        <strain evidence="6 7">DSM 22380</strain>
    </source>
</reference>
<dbReference type="RefSeq" id="WP_020584999.1">
    <property type="nucleotide sequence ID" value="NZ_JOJP01000001.1"/>
</dbReference>
<dbReference type="SUPFAM" id="SSF46689">
    <property type="entry name" value="Homeodomain-like"/>
    <property type="match status" value="1"/>
</dbReference>
<dbReference type="Gene3D" id="1.10.357.10">
    <property type="entry name" value="Tetracycline Repressor, domain 2"/>
    <property type="match status" value="1"/>
</dbReference>
<dbReference type="GO" id="GO:0000976">
    <property type="term" value="F:transcription cis-regulatory region binding"/>
    <property type="evidence" value="ECO:0007669"/>
    <property type="project" value="TreeGrafter"/>
</dbReference>
<evidence type="ECO:0000256" key="3">
    <source>
        <dbReference type="ARBA" id="ARBA00023163"/>
    </source>
</evidence>
<sequence>MTARKPYHHGNLHQKLLEEATRMIGEQGVDGISMRSLAERVGVSRTAAYHHFKDKNALLCAIAEQGFQTWQAHFAQLMREQSGDMNRWLKAFVRSYLDLSWKHPEEYDLMFGRPVWKNGEPTESLKAASFACFQDYVDLIRSWQEKGKLSKDIDCLRLAQVSWSMLHGMSRLLNDGIYLDRNSIDAMSDSAVEMILAAATV</sequence>
<keyword evidence="1" id="KW-0805">Transcription regulation</keyword>
<dbReference type="Pfam" id="PF13305">
    <property type="entry name" value="TetR_C_33"/>
    <property type="match status" value="1"/>
</dbReference>
<comment type="caution">
    <text evidence="6">The sequence shown here is derived from an EMBL/GenBank/DDBJ whole genome shotgun (WGS) entry which is preliminary data.</text>
</comment>
<proteinExistence type="predicted"/>
<dbReference type="eggNOG" id="COG1309">
    <property type="taxonomic scope" value="Bacteria"/>
</dbReference>
<dbReference type="InterPro" id="IPR023772">
    <property type="entry name" value="DNA-bd_HTH_TetR-type_CS"/>
</dbReference>
<name>A0A081KAC6_9GAMM</name>
<feature type="DNA-binding region" description="H-T-H motif" evidence="4">
    <location>
        <begin position="33"/>
        <end position="52"/>
    </location>
</feature>
<feature type="domain" description="HTH tetR-type" evidence="5">
    <location>
        <begin position="10"/>
        <end position="70"/>
    </location>
</feature>
<dbReference type="Pfam" id="PF00440">
    <property type="entry name" value="TetR_N"/>
    <property type="match status" value="1"/>
</dbReference>
<evidence type="ECO:0000259" key="5">
    <source>
        <dbReference type="PROSITE" id="PS50977"/>
    </source>
</evidence>
<evidence type="ECO:0000256" key="1">
    <source>
        <dbReference type="ARBA" id="ARBA00023015"/>
    </source>
</evidence>
<dbReference type="PROSITE" id="PS01081">
    <property type="entry name" value="HTH_TETR_1"/>
    <property type="match status" value="1"/>
</dbReference>
<dbReference type="EMBL" id="JOJP01000001">
    <property type="protein sequence ID" value="KEI71102.1"/>
    <property type="molecule type" value="Genomic_DNA"/>
</dbReference>
<dbReference type="InterPro" id="IPR036271">
    <property type="entry name" value="Tet_transcr_reg_TetR-rel_C_sf"/>
</dbReference>
<dbReference type="InterPro" id="IPR050109">
    <property type="entry name" value="HTH-type_TetR-like_transc_reg"/>
</dbReference>
<dbReference type="PANTHER" id="PTHR30055:SF220">
    <property type="entry name" value="TETR-FAMILY REGULATORY PROTEIN"/>
    <property type="match status" value="1"/>
</dbReference>
<dbReference type="STRING" id="305900.GV64_10410"/>
<evidence type="ECO:0000313" key="6">
    <source>
        <dbReference type="EMBL" id="KEI71102.1"/>
    </source>
</evidence>
<gene>
    <name evidence="6" type="ORF">GV64_10410</name>
</gene>
<dbReference type="InterPro" id="IPR001647">
    <property type="entry name" value="HTH_TetR"/>
</dbReference>
<dbReference type="SUPFAM" id="SSF48498">
    <property type="entry name" value="Tetracyclin repressor-like, C-terminal domain"/>
    <property type="match status" value="1"/>
</dbReference>
<protein>
    <submittedName>
        <fullName evidence="6">TetR family transcriptional regulator</fullName>
    </submittedName>
</protein>
<dbReference type="InterPro" id="IPR009057">
    <property type="entry name" value="Homeodomain-like_sf"/>
</dbReference>
<dbReference type="PANTHER" id="PTHR30055">
    <property type="entry name" value="HTH-TYPE TRANSCRIPTIONAL REGULATOR RUTR"/>
    <property type="match status" value="1"/>
</dbReference>
<dbReference type="AlphaFoldDB" id="A0A081KAC6"/>
<dbReference type="GO" id="GO:0003700">
    <property type="term" value="F:DNA-binding transcription factor activity"/>
    <property type="evidence" value="ECO:0007669"/>
    <property type="project" value="TreeGrafter"/>
</dbReference>
<accession>A0A081KAC6</accession>
<evidence type="ECO:0000256" key="2">
    <source>
        <dbReference type="ARBA" id="ARBA00023125"/>
    </source>
</evidence>
<dbReference type="Proteomes" id="UP000027997">
    <property type="component" value="Unassembled WGS sequence"/>
</dbReference>
<evidence type="ECO:0000313" key="7">
    <source>
        <dbReference type="Proteomes" id="UP000027997"/>
    </source>
</evidence>
<keyword evidence="3" id="KW-0804">Transcription</keyword>